<reference evidence="2" key="4">
    <citation type="submission" date="2015-11" db="EMBL/GenBank/DDBJ databases">
        <authorList>
            <consortium name="FlyBase"/>
        </authorList>
    </citation>
    <scope>NUCLEOTIDE SEQUENCE</scope>
    <source>
        <strain evidence="2">MV2-25</strain>
    </source>
</reference>
<accession>B5DSY8</accession>
<evidence type="ECO:0000256" key="1">
    <source>
        <dbReference type="SAM" id="MobiDB-lite"/>
    </source>
</evidence>
<evidence type="ECO:0000313" key="2">
    <source>
        <dbReference type="EMBL" id="EDY70934.1"/>
    </source>
</evidence>
<organism evidence="2">
    <name type="scientific">Drosophila pseudoobscura pseudoobscura</name>
    <name type="common">Fruit fly</name>
    <dbReference type="NCBI Taxonomy" id="46245"/>
    <lineage>
        <taxon>Eukaryota</taxon>
        <taxon>Metazoa</taxon>
        <taxon>Ecdysozoa</taxon>
        <taxon>Arthropoda</taxon>
        <taxon>Hexapoda</taxon>
        <taxon>Insecta</taxon>
        <taxon>Pterygota</taxon>
        <taxon>Neoptera</taxon>
        <taxon>Endopterygota</taxon>
        <taxon>Diptera</taxon>
        <taxon>Brachycera</taxon>
        <taxon>Muscomorpha</taxon>
        <taxon>Ephydroidea</taxon>
        <taxon>Drosophilidae</taxon>
        <taxon>Drosophila</taxon>
        <taxon>Sophophora</taxon>
    </lineage>
</organism>
<dbReference type="AlphaFoldDB" id="B5DSY8"/>
<dbReference type="EMBL" id="CH475658">
    <property type="protein sequence ID" value="EDY70934.1"/>
    <property type="molecule type" value="Genomic_DNA"/>
</dbReference>
<dbReference type="Bgee" id="FBgn0250622">
    <property type="expression patterns" value="Expressed in male reproductive system"/>
</dbReference>
<name>B5DSY8_DROPS</name>
<feature type="compositionally biased region" description="Low complexity" evidence="1">
    <location>
        <begin position="40"/>
        <end position="65"/>
    </location>
</feature>
<reference evidence="2" key="1">
    <citation type="journal article" date="2005" name="Genome Res.">
        <title>Comparative genome sequencing of Drosophila pseudoobscura: chromosomal, gene, and cis-element evolution.</title>
        <authorList>
            <person name="Richards S."/>
            <person name="Liu Y."/>
            <person name="Bettencourt B.R."/>
            <person name="Hradecky P."/>
            <person name="Letovsky S."/>
            <person name="Nielsen R."/>
            <person name="Thornton K."/>
            <person name="Hubisz M.J."/>
            <person name="Chen R."/>
            <person name="Meisel R.P."/>
            <person name="Couronne O."/>
            <person name="Hua S."/>
            <person name="Smith M.A."/>
            <person name="Zhang P."/>
            <person name="Liu J."/>
            <person name="Bussemaker H.J."/>
            <person name="van Batenburg M.F."/>
            <person name="Howells S.L."/>
            <person name="Scherer S.E."/>
            <person name="Sodergren E."/>
            <person name="Matthews B.B."/>
            <person name="Crosby M.A."/>
            <person name="Schroeder A.J."/>
            <person name="Ortiz-Barrientos D."/>
            <person name="Rives C.M."/>
            <person name="Metzker M.L."/>
            <person name="Muzny D.M."/>
            <person name="Scott G."/>
            <person name="Steffen D."/>
            <person name="Wheeler D.A."/>
            <person name="Worley K.C."/>
            <person name="Havlak P."/>
            <person name="Durbin K.J."/>
            <person name="Egan A."/>
            <person name="Gill R."/>
            <person name="Hume J."/>
            <person name="Morgan M.B."/>
            <person name="Miner G."/>
            <person name="Hamilton C."/>
            <person name="Huang Y."/>
            <person name="Waldron L."/>
            <person name="Verduzco D."/>
            <person name="Clerc-Blankenburg K.P."/>
            <person name="Dubchak I."/>
            <person name="Noor M.A."/>
            <person name="Anderson W."/>
            <person name="White K.P."/>
            <person name="Clark A.G."/>
            <person name="Schaeffer S.W."/>
            <person name="Gelbart W."/>
            <person name="Weinstock G.M."/>
            <person name="Gibbs R.A."/>
        </authorList>
    </citation>
    <scope>NUCLEOTIDE SEQUENCE [LARGE SCALE GENOMIC DNA]</scope>
    <source>
        <strain evidence="2">MV2-25</strain>
    </source>
</reference>
<reference evidence="2" key="3">
    <citation type="journal article" date="2012" name="PLoS ONE">
        <title>Mind the gap: upgrading genomes with Pacific Biosciences RS long-read sequencing technology.</title>
        <authorList>
            <person name="English A.C."/>
            <person name="Richards S."/>
            <person name="Han Y."/>
            <person name="Wang M."/>
            <person name="Vee V."/>
            <person name="Qu J."/>
            <person name="Qin X."/>
            <person name="Muzny D.M."/>
            <person name="Reid J.G."/>
            <person name="Worley K.C."/>
            <person name="Gibbs R.A."/>
        </authorList>
    </citation>
    <scope>NUCLEOTIDE SEQUENCE</scope>
    <source>
        <strain evidence="2">MV2-25</strain>
    </source>
</reference>
<proteinExistence type="predicted"/>
<feature type="compositionally biased region" description="Polar residues" evidence="1">
    <location>
        <begin position="74"/>
        <end position="87"/>
    </location>
</feature>
<gene>
    <name evidence="2" type="primary">Dpse\GA29264</name>
    <name evidence="2" type="ORF">Dpse_GA29264</name>
</gene>
<feature type="region of interest" description="Disordered" evidence="1">
    <location>
        <begin position="1"/>
        <end position="113"/>
    </location>
</feature>
<sequence length="164" mass="17224">MPANKKIEGNAKAGSIPGDAGSVATSTVVRRQMPPRACKSKSQSQSTASPSLTPSRQQPSRQQQSGLATKPSRKSTTASQAPSQTIAKSRPSGLETIFELPGAEDYGPTSSHGVAFGKCQRRVLALGTGEKNNPVAEALPEGAQRLGRTQRLAHDDTAEVPPYF</sequence>
<protein>
    <submittedName>
        <fullName evidence="2">Uncharacterized protein</fullName>
    </submittedName>
</protein>
<reference evidence="2" key="2">
    <citation type="journal article" date="2007" name="Nature">
        <title>Evolution of genes and genomes on the Drosophila phylogeny.</title>
        <authorList>
            <consortium name="Drosophila 12 Genomes Consortium"/>
            <person name="Clark A.G."/>
            <person name="Eisen M.B."/>
            <person name="Smith D.R."/>
            <person name="Bergman C.M."/>
            <person name="Oliver B."/>
            <person name="Markow T.A."/>
            <person name="Kaufman T.C."/>
            <person name="Kellis M."/>
            <person name="Gelbart W."/>
            <person name="Iyer V.N."/>
            <person name="Pollard D.A."/>
            <person name="Sackton T.B."/>
            <person name="Larracuente A.M."/>
            <person name="Singh N.D."/>
            <person name="Abad J.P."/>
            <person name="Abt D.N."/>
            <person name="Adryan B."/>
            <person name="Aguade M."/>
            <person name="Akashi H."/>
            <person name="Anderson W.W."/>
            <person name="Aquadro C.F."/>
            <person name="Ardell D.H."/>
            <person name="Arguello R."/>
            <person name="Artieri C.G."/>
            <person name="Barbash D.A."/>
            <person name="Barker D."/>
            <person name="Barsanti P."/>
            <person name="Batterham P."/>
            <person name="Batzoglou S."/>
            <person name="Begun D."/>
            <person name="Bhutkar A."/>
            <person name="Blanco E."/>
            <person name="Bosak S.A."/>
            <person name="Bradley R.K."/>
            <person name="Brand A.D."/>
            <person name="Brent M.R."/>
            <person name="Brooks A.N."/>
            <person name="Brown R.H."/>
            <person name="Butlin R.K."/>
            <person name="Caggese C."/>
            <person name="Calvi B.R."/>
            <person name="Bernardo de Carvalho A."/>
            <person name="Caspi A."/>
            <person name="Castrezana S."/>
            <person name="Celniker S.E."/>
            <person name="Chang J.L."/>
            <person name="Chapple C."/>
            <person name="Chatterji S."/>
            <person name="Chinwalla A."/>
            <person name="Civetta A."/>
            <person name="Clifton S.W."/>
            <person name="Comeron J.M."/>
            <person name="Costello J.C."/>
            <person name="Coyne J.A."/>
            <person name="Daub J."/>
            <person name="David R.G."/>
            <person name="Delcher A.L."/>
            <person name="Delehaunty K."/>
            <person name="Do C.B."/>
            <person name="Ebling H."/>
            <person name="Edwards K."/>
            <person name="Eickbush T."/>
            <person name="Evans J.D."/>
            <person name="Filipski A."/>
            <person name="Findeiss S."/>
            <person name="Freyhult E."/>
            <person name="Fulton L."/>
            <person name="Fulton R."/>
            <person name="Garcia A.C."/>
            <person name="Gardiner A."/>
            <person name="Garfield D.A."/>
            <person name="Garvin B.E."/>
            <person name="Gibson G."/>
            <person name="Gilbert D."/>
            <person name="Gnerre S."/>
            <person name="Godfrey J."/>
            <person name="Good R."/>
            <person name="Gotea V."/>
            <person name="Gravely B."/>
            <person name="Greenberg A.J."/>
            <person name="Griffiths-Jones S."/>
            <person name="Gross S."/>
            <person name="Guigo R."/>
            <person name="Gustafson E.A."/>
            <person name="Haerty W."/>
            <person name="Hahn M.W."/>
            <person name="Halligan D.L."/>
            <person name="Halpern A.L."/>
            <person name="Halter G.M."/>
            <person name="Han M.V."/>
            <person name="Heger A."/>
            <person name="Hillier L."/>
            <person name="Hinrichs A.S."/>
            <person name="Holmes I."/>
            <person name="Hoskins R.A."/>
            <person name="Hubisz M.J."/>
            <person name="Hultmark D."/>
            <person name="Huntley M.A."/>
            <person name="Jaffe D.B."/>
            <person name="Jagadeeshan S."/>
            <person name="Jeck W.R."/>
            <person name="Johnson J."/>
            <person name="Jones C.D."/>
            <person name="Jordan W.C."/>
            <person name="Karpen G.H."/>
            <person name="Kataoka E."/>
            <person name="Keightley P.D."/>
            <person name="Kheradpour P."/>
            <person name="Kirkness E.F."/>
            <person name="Koerich L.B."/>
            <person name="Kristiansen K."/>
            <person name="Kudrna D."/>
            <person name="Kulathinal R.J."/>
            <person name="Kumar S."/>
            <person name="Kwok R."/>
            <person name="Lander E."/>
            <person name="Langley C.H."/>
            <person name="Lapoint R."/>
            <person name="Lazzaro B.P."/>
            <person name="Lee S.J."/>
            <person name="Levesque L."/>
            <person name="Li R."/>
            <person name="Lin C.F."/>
            <person name="Lin M.F."/>
            <person name="Lindblad-Toh K."/>
            <person name="Llopart A."/>
            <person name="Long M."/>
            <person name="Low L."/>
            <person name="Lozovsky E."/>
            <person name="Lu J."/>
            <person name="Luo M."/>
            <person name="Machado C.A."/>
            <person name="Makalowski W."/>
            <person name="Marzo M."/>
            <person name="Matsuda M."/>
            <person name="Matzkin L."/>
            <person name="McAllister B."/>
            <person name="McBride C.S."/>
            <person name="McKernan B."/>
            <person name="McKernan K."/>
            <person name="Mendez-Lago M."/>
            <person name="Minx P."/>
            <person name="Mollenhauer M.U."/>
            <person name="Montooth K."/>
            <person name="Mount S.M."/>
            <person name="Mu X."/>
            <person name="Myers E."/>
            <person name="Negre B."/>
            <person name="Newfeld S."/>
            <person name="Nielsen R."/>
            <person name="Noor M.A."/>
            <person name="O'Grady P."/>
            <person name="Pachter L."/>
            <person name="Papaceit M."/>
            <person name="Parisi M.J."/>
            <person name="Parisi M."/>
            <person name="Parts L."/>
            <person name="Pedersen J.S."/>
            <person name="Pesole G."/>
            <person name="Phillippy A.M."/>
            <person name="Ponting C.P."/>
            <person name="Pop M."/>
            <person name="Porcelli D."/>
            <person name="Powell J.R."/>
            <person name="Prohaska S."/>
            <person name="Pruitt K."/>
            <person name="Puig M."/>
            <person name="Quesneville H."/>
            <person name="Ram K.R."/>
            <person name="Rand D."/>
            <person name="Rasmussen M.D."/>
            <person name="Reed L.K."/>
            <person name="Reenan R."/>
            <person name="Reily A."/>
            <person name="Remington K.A."/>
            <person name="Rieger T.T."/>
            <person name="Ritchie M.G."/>
            <person name="Robin C."/>
            <person name="Rogers Y.H."/>
            <person name="Rohde C."/>
            <person name="Rozas J."/>
            <person name="Rubenfield M.J."/>
            <person name="Ruiz A."/>
            <person name="Russo S."/>
            <person name="Salzberg S.L."/>
            <person name="Sanchez-Gracia A."/>
            <person name="Saranga D.J."/>
            <person name="Sato H."/>
            <person name="Schaeffer S.W."/>
            <person name="Schatz M.C."/>
            <person name="Schlenke T."/>
            <person name="Schwartz R."/>
            <person name="Segarra C."/>
            <person name="Singh R.S."/>
            <person name="Sirot L."/>
            <person name="Sirota M."/>
            <person name="Sisneros N.B."/>
            <person name="Smith C.D."/>
            <person name="Smith T.F."/>
            <person name="Spieth J."/>
            <person name="Stage D.E."/>
            <person name="Stark A."/>
            <person name="Stephan W."/>
            <person name="Strausberg R.L."/>
            <person name="Strempel S."/>
            <person name="Sturgill D."/>
            <person name="Sutton G."/>
            <person name="Sutton G.G."/>
            <person name="Tao W."/>
            <person name="Teichmann S."/>
            <person name="Tobari Y.N."/>
            <person name="Tomimura Y."/>
            <person name="Tsolas J.M."/>
            <person name="Valente V.L."/>
            <person name="Venter E."/>
            <person name="Venter J.C."/>
            <person name="Vicario S."/>
            <person name="Vieira F.G."/>
            <person name="Vilella A.J."/>
            <person name="Villasante A."/>
            <person name="Walenz B."/>
            <person name="Wang J."/>
            <person name="Wasserman M."/>
            <person name="Watts T."/>
            <person name="Wilson D."/>
            <person name="Wilson R.K."/>
            <person name="Wing R.A."/>
            <person name="Wolfner M.F."/>
            <person name="Wong A."/>
            <person name="Wong G.K."/>
            <person name="Wu C.I."/>
            <person name="Wu G."/>
            <person name="Yamamoto D."/>
            <person name="Yang H.P."/>
            <person name="Yang S.P."/>
            <person name="Yorke J.A."/>
            <person name="Yoshida K."/>
            <person name="Zdobnov E."/>
            <person name="Zhang P."/>
            <person name="Zhang Y."/>
            <person name="Zimin A.V."/>
            <person name="Baldwin J."/>
            <person name="Abdouelleil A."/>
            <person name="Abdulkadir J."/>
            <person name="Abebe A."/>
            <person name="Abera B."/>
            <person name="Abreu J."/>
            <person name="Acer S.C."/>
            <person name="Aftuck L."/>
            <person name="Alexander A."/>
            <person name="An P."/>
            <person name="Anderson E."/>
            <person name="Anderson S."/>
            <person name="Arachi H."/>
            <person name="Azer M."/>
            <person name="Bachantsang P."/>
            <person name="Barry A."/>
            <person name="Bayul T."/>
            <person name="Berlin A."/>
            <person name="Bessette D."/>
            <person name="Bloom T."/>
            <person name="Blye J."/>
            <person name="Boguslavskiy L."/>
            <person name="Bonnet C."/>
            <person name="Boukhgalter B."/>
            <person name="Bourzgui I."/>
            <person name="Brown A."/>
            <person name="Cahill P."/>
            <person name="Channer S."/>
            <person name="Cheshatsang Y."/>
            <person name="Chuda L."/>
            <person name="Citroen M."/>
            <person name="Collymore A."/>
            <person name="Cooke P."/>
            <person name="Costello M."/>
            <person name="D'Aco K."/>
            <person name="Daza R."/>
            <person name="De Haan G."/>
            <person name="DeGray S."/>
            <person name="DeMaso C."/>
            <person name="Dhargay N."/>
            <person name="Dooley K."/>
            <person name="Dooley E."/>
            <person name="Doricent M."/>
            <person name="Dorje P."/>
            <person name="Dorjee K."/>
            <person name="Dupes A."/>
            <person name="Elong R."/>
            <person name="Falk J."/>
            <person name="Farina A."/>
            <person name="Faro S."/>
            <person name="Ferguson D."/>
            <person name="Fisher S."/>
            <person name="Foley C.D."/>
            <person name="Franke A."/>
            <person name="Friedrich D."/>
            <person name="Gadbois L."/>
            <person name="Gearin G."/>
            <person name="Gearin C.R."/>
            <person name="Giannoukos G."/>
            <person name="Goode T."/>
            <person name="Graham J."/>
            <person name="Grandbois E."/>
            <person name="Grewal S."/>
            <person name="Gyaltsen K."/>
            <person name="Hafez N."/>
            <person name="Hagos B."/>
            <person name="Hall J."/>
            <person name="Henson C."/>
            <person name="Hollinger A."/>
            <person name="Honan T."/>
            <person name="Huard M.D."/>
            <person name="Hughes L."/>
            <person name="Hurhula B."/>
            <person name="Husby M.E."/>
            <person name="Kamat A."/>
            <person name="Kanga B."/>
            <person name="Kashin S."/>
            <person name="Khazanovich D."/>
            <person name="Kisner P."/>
            <person name="Lance K."/>
            <person name="Lara M."/>
            <person name="Lee W."/>
            <person name="Lennon N."/>
            <person name="Letendre F."/>
            <person name="LeVine R."/>
            <person name="Lipovsky A."/>
            <person name="Liu X."/>
            <person name="Liu J."/>
            <person name="Liu S."/>
            <person name="Lokyitsang T."/>
            <person name="Lokyitsang Y."/>
            <person name="Lubonja R."/>
            <person name="Lui A."/>
            <person name="MacDonald P."/>
            <person name="Magnisalis V."/>
            <person name="Maru K."/>
            <person name="Matthews C."/>
            <person name="McCusker W."/>
            <person name="McDonough S."/>
            <person name="Mehta T."/>
            <person name="Meldrim J."/>
            <person name="Meneus L."/>
            <person name="Mihai O."/>
            <person name="Mihalev A."/>
            <person name="Mihova T."/>
            <person name="Mittelman R."/>
            <person name="Mlenga V."/>
            <person name="Montmayeur A."/>
            <person name="Mulrain L."/>
            <person name="Navidi A."/>
            <person name="Naylor J."/>
            <person name="Negash T."/>
            <person name="Nguyen T."/>
            <person name="Nguyen N."/>
            <person name="Nicol R."/>
            <person name="Norbu C."/>
            <person name="Norbu N."/>
            <person name="Novod N."/>
            <person name="O'Neill B."/>
            <person name="Osman S."/>
            <person name="Markiewicz E."/>
            <person name="Oyono O.L."/>
            <person name="Patti C."/>
            <person name="Phunkhang P."/>
            <person name="Pierre F."/>
            <person name="Priest M."/>
            <person name="Raghuraman S."/>
            <person name="Rege F."/>
            <person name="Reyes R."/>
            <person name="Rise C."/>
            <person name="Rogov P."/>
            <person name="Ross K."/>
            <person name="Ryan E."/>
            <person name="Settipalli S."/>
            <person name="Shea T."/>
            <person name="Sherpa N."/>
            <person name="Shi L."/>
            <person name="Shih D."/>
            <person name="Sparrow T."/>
            <person name="Spaulding J."/>
            <person name="Stalker J."/>
            <person name="Stange-Thomann N."/>
            <person name="Stavropoulos S."/>
            <person name="Stone C."/>
            <person name="Strader C."/>
            <person name="Tesfaye S."/>
            <person name="Thomson T."/>
            <person name="Thoulutsang Y."/>
            <person name="Thoulutsang D."/>
            <person name="Topham K."/>
            <person name="Topping I."/>
            <person name="Tsamla T."/>
            <person name="Vassiliev H."/>
            <person name="Vo A."/>
            <person name="Wangchuk T."/>
            <person name="Wangdi T."/>
            <person name="Weiand M."/>
            <person name="Wilkinson J."/>
            <person name="Wilson A."/>
            <person name="Yadav S."/>
            <person name="Young G."/>
            <person name="Yu Q."/>
            <person name="Zembek L."/>
            <person name="Zhong D."/>
            <person name="Zimmer A."/>
            <person name="Zwirko Z."/>
            <person name="Jaffe D.B."/>
            <person name="Alvarez P."/>
            <person name="Brockman W."/>
            <person name="Butler J."/>
            <person name="Chin C."/>
            <person name="Gnerre S."/>
            <person name="Grabherr M."/>
            <person name="Kleber M."/>
            <person name="Mauceli E."/>
            <person name="MacCallum I."/>
        </authorList>
    </citation>
    <scope>NUCLEOTIDE SEQUENCE [LARGE SCALE GENOMIC DNA]</scope>
    <source>
        <strain evidence="2">MV2-25</strain>
    </source>
</reference>
<dbReference type="HOGENOM" id="CLU_1837188_0_0_1"/>